<evidence type="ECO:0000256" key="1">
    <source>
        <dbReference type="ARBA" id="ARBA00023125"/>
    </source>
</evidence>
<gene>
    <name evidence="4" type="ORF">GJB61_18560</name>
</gene>
<dbReference type="GO" id="GO:0003677">
    <property type="term" value="F:DNA binding"/>
    <property type="evidence" value="ECO:0007669"/>
    <property type="project" value="UniProtKB-UniRule"/>
</dbReference>
<dbReference type="Proteomes" id="UP000463051">
    <property type="component" value="Unassembled WGS sequence"/>
</dbReference>
<dbReference type="InterPro" id="IPR001647">
    <property type="entry name" value="HTH_TetR"/>
</dbReference>
<evidence type="ECO:0000259" key="3">
    <source>
        <dbReference type="PROSITE" id="PS50977"/>
    </source>
</evidence>
<evidence type="ECO:0000313" key="5">
    <source>
        <dbReference type="Proteomes" id="UP000463051"/>
    </source>
</evidence>
<dbReference type="InterPro" id="IPR009057">
    <property type="entry name" value="Homeodomain-like_sf"/>
</dbReference>
<name>A0A7X2L367_9BACL</name>
<dbReference type="PROSITE" id="PS50977">
    <property type="entry name" value="HTH_TETR_2"/>
    <property type="match status" value="1"/>
</dbReference>
<proteinExistence type="predicted"/>
<protein>
    <recommendedName>
        <fullName evidence="3">HTH tetR-type domain-containing protein</fullName>
    </recommendedName>
</protein>
<dbReference type="Gene3D" id="1.10.357.10">
    <property type="entry name" value="Tetracycline Repressor, domain 2"/>
    <property type="match status" value="1"/>
</dbReference>
<feature type="DNA-binding region" description="H-T-H motif" evidence="2">
    <location>
        <begin position="10"/>
        <end position="29"/>
    </location>
</feature>
<organism evidence="4 5">
    <name type="scientific">Paenibacillus monticola</name>
    <dbReference type="NCBI Taxonomy" id="2666075"/>
    <lineage>
        <taxon>Bacteria</taxon>
        <taxon>Bacillati</taxon>
        <taxon>Bacillota</taxon>
        <taxon>Bacilli</taxon>
        <taxon>Bacillales</taxon>
        <taxon>Paenibacillaceae</taxon>
        <taxon>Paenibacillus</taxon>
    </lineage>
</organism>
<feature type="domain" description="HTH tetR-type" evidence="3">
    <location>
        <begin position="1"/>
        <end position="41"/>
    </location>
</feature>
<keyword evidence="1 2" id="KW-0238">DNA-binding</keyword>
<reference evidence="4 5" key="1">
    <citation type="submission" date="2019-11" db="EMBL/GenBank/DDBJ databases">
        <title>Paenibacillus monticola sp. nov., a novel PGPR strain isolated from mountain sample in China.</title>
        <authorList>
            <person name="Zhao Q."/>
            <person name="Li H.-P."/>
            <person name="Zhang J.-L."/>
        </authorList>
    </citation>
    <scope>NUCLEOTIDE SEQUENCE [LARGE SCALE GENOMIC DNA]</scope>
    <source>
        <strain evidence="4 5">LC-T2</strain>
    </source>
</reference>
<evidence type="ECO:0000313" key="4">
    <source>
        <dbReference type="EMBL" id="MRN54985.1"/>
    </source>
</evidence>
<sequence length="41" mass="4917">MSEKSFDDITIQELSDKENVSRETIYLQYMDKFDLLDKLSQ</sequence>
<dbReference type="SUPFAM" id="SSF46689">
    <property type="entry name" value="Homeodomain-like"/>
    <property type="match status" value="1"/>
</dbReference>
<dbReference type="EMBL" id="WJXB01000007">
    <property type="protein sequence ID" value="MRN54985.1"/>
    <property type="molecule type" value="Genomic_DNA"/>
</dbReference>
<keyword evidence="5" id="KW-1185">Reference proteome</keyword>
<evidence type="ECO:0000256" key="2">
    <source>
        <dbReference type="PROSITE-ProRule" id="PRU00335"/>
    </source>
</evidence>
<dbReference type="AlphaFoldDB" id="A0A7X2L367"/>
<comment type="caution">
    <text evidence="4">The sequence shown here is derived from an EMBL/GenBank/DDBJ whole genome shotgun (WGS) entry which is preliminary data.</text>
</comment>
<accession>A0A7X2L367</accession>